<proteinExistence type="predicted"/>
<keyword evidence="5" id="KW-1185">Reference proteome</keyword>
<dbReference type="GO" id="GO:0016747">
    <property type="term" value="F:acyltransferase activity, transferring groups other than amino-acyl groups"/>
    <property type="evidence" value="ECO:0007669"/>
    <property type="project" value="InterPro"/>
</dbReference>
<keyword evidence="2" id="KW-0012">Acyltransferase</keyword>
<feature type="domain" description="N-acetyltransferase" evidence="3">
    <location>
        <begin position="8"/>
        <end position="153"/>
    </location>
</feature>
<dbReference type="PANTHER" id="PTHR43877:SF8">
    <property type="entry name" value="N-ACETYLGLUTAMATE SYNTHASE-RELATED"/>
    <property type="match status" value="1"/>
</dbReference>
<reference evidence="4" key="1">
    <citation type="submission" date="2021-04" db="EMBL/GenBank/DDBJ databases">
        <title>Complete genome sequence for Sulfitobacter sp. strain JK7-1.</title>
        <authorList>
            <person name="Park S.-J."/>
        </authorList>
    </citation>
    <scope>NUCLEOTIDE SEQUENCE</scope>
    <source>
        <strain evidence="4">JK7-1</strain>
    </source>
</reference>
<gene>
    <name evidence="4" type="ORF">KDD17_04995</name>
</gene>
<organism evidence="4 5">
    <name type="scientific">Sulfitobacter albidus</name>
    <dbReference type="NCBI Taxonomy" id="2829501"/>
    <lineage>
        <taxon>Bacteria</taxon>
        <taxon>Pseudomonadati</taxon>
        <taxon>Pseudomonadota</taxon>
        <taxon>Alphaproteobacteria</taxon>
        <taxon>Rhodobacterales</taxon>
        <taxon>Roseobacteraceae</taxon>
        <taxon>Sulfitobacter</taxon>
    </lineage>
</organism>
<dbReference type="SUPFAM" id="SSF55729">
    <property type="entry name" value="Acyl-CoA N-acyltransferases (Nat)"/>
    <property type="match status" value="1"/>
</dbReference>
<evidence type="ECO:0000256" key="1">
    <source>
        <dbReference type="ARBA" id="ARBA00022679"/>
    </source>
</evidence>
<evidence type="ECO:0000256" key="2">
    <source>
        <dbReference type="ARBA" id="ARBA00023315"/>
    </source>
</evidence>
<dbReference type="CDD" id="cd04301">
    <property type="entry name" value="NAT_SF"/>
    <property type="match status" value="1"/>
</dbReference>
<name>A0A975PP37_9RHOB</name>
<dbReference type="InterPro" id="IPR016181">
    <property type="entry name" value="Acyl_CoA_acyltransferase"/>
</dbReference>
<evidence type="ECO:0000259" key="3">
    <source>
        <dbReference type="PROSITE" id="PS51186"/>
    </source>
</evidence>
<evidence type="ECO:0000313" key="4">
    <source>
        <dbReference type="EMBL" id="QUJ77960.1"/>
    </source>
</evidence>
<protein>
    <submittedName>
        <fullName evidence="4">GNAT family N-acetyltransferase</fullName>
    </submittedName>
</protein>
<keyword evidence="1" id="KW-0808">Transferase</keyword>
<dbReference type="InterPro" id="IPR000182">
    <property type="entry name" value="GNAT_dom"/>
</dbReference>
<dbReference type="AlphaFoldDB" id="A0A975PP37"/>
<dbReference type="PROSITE" id="PS51186">
    <property type="entry name" value="GNAT"/>
    <property type="match status" value="1"/>
</dbReference>
<sequence length="155" mass="16860">MNRKTKPLKINDTHVRDTPALQTVLDLTALFPSDLLPAMIDGSDALWLTCHAAEPVGFCFAEPEPMTEGTWNMRAIAVLPAHQNSGAGTALTHALETRLRALGARLLIADTSGLPEFAATRAFYRARGYAEQSRIRGFWAPGDDKVTLTKSLDLA</sequence>
<dbReference type="InterPro" id="IPR050832">
    <property type="entry name" value="Bact_Acetyltransf"/>
</dbReference>
<accession>A0A975PP37</accession>
<dbReference type="EMBL" id="CP073581">
    <property type="protein sequence ID" value="QUJ77960.1"/>
    <property type="molecule type" value="Genomic_DNA"/>
</dbReference>
<evidence type="ECO:0000313" key="5">
    <source>
        <dbReference type="Proteomes" id="UP000683291"/>
    </source>
</evidence>
<dbReference type="KEGG" id="sual:KDD17_04995"/>
<dbReference type="PANTHER" id="PTHR43877">
    <property type="entry name" value="AMINOALKYLPHOSPHONATE N-ACETYLTRANSFERASE-RELATED-RELATED"/>
    <property type="match status" value="1"/>
</dbReference>
<dbReference type="Gene3D" id="3.40.630.30">
    <property type="match status" value="1"/>
</dbReference>
<dbReference type="Pfam" id="PF00583">
    <property type="entry name" value="Acetyltransf_1"/>
    <property type="match status" value="1"/>
</dbReference>
<dbReference type="Proteomes" id="UP000683291">
    <property type="component" value="Chromosome 1"/>
</dbReference>